<evidence type="ECO:0000256" key="1">
    <source>
        <dbReference type="SAM" id="MobiDB-lite"/>
    </source>
</evidence>
<reference evidence="2" key="1">
    <citation type="submission" date="2023-10" db="EMBL/GenBank/DDBJ databases">
        <authorList>
            <person name="Chen Y."/>
            <person name="Shah S."/>
            <person name="Dougan E. K."/>
            <person name="Thang M."/>
            <person name="Chan C."/>
        </authorList>
    </citation>
    <scope>NUCLEOTIDE SEQUENCE [LARGE SCALE GENOMIC DNA]</scope>
</reference>
<proteinExistence type="predicted"/>
<gene>
    <name evidence="2" type="ORF">PCOR1329_LOCUS41547</name>
</gene>
<accession>A0ABN9TR85</accession>
<feature type="compositionally biased region" description="Basic and acidic residues" evidence="1">
    <location>
        <begin position="1"/>
        <end position="19"/>
    </location>
</feature>
<dbReference type="EMBL" id="CAUYUJ010014996">
    <property type="protein sequence ID" value="CAK0848655.1"/>
    <property type="molecule type" value="Genomic_DNA"/>
</dbReference>
<keyword evidence="3" id="KW-1185">Reference proteome</keyword>
<feature type="compositionally biased region" description="Basic and acidic residues" evidence="1">
    <location>
        <begin position="1041"/>
        <end position="1056"/>
    </location>
</feature>
<evidence type="ECO:0000313" key="3">
    <source>
        <dbReference type="Proteomes" id="UP001189429"/>
    </source>
</evidence>
<feature type="region of interest" description="Disordered" evidence="1">
    <location>
        <begin position="1041"/>
        <end position="1092"/>
    </location>
</feature>
<protein>
    <submittedName>
        <fullName evidence="2">Uncharacterized protein</fullName>
    </submittedName>
</protein>
<evidence type="ECO:0000313" key="2">
    <source>
        <dbReference type="EMBL" id="CAK0848655.1"/>
    </source>
</evidence>
<dbReference type="Proteomes" id="UP001189429">
    <property type="component" value="Unassembled WGS sequence"/>
</dbReference>
<comment type="caution">
    <text evidence="2">The sequence shown here is derived from an EMBL/GenBank/DDBJ whole genome shotgun (WGS) entry which is preliminary data.</text>
</comment>
<feature type="compositionally biased region" description="Low complexity" evidence="1">
    <location>
        <begin position="1057"/>
        <end position="1066"/>
    </location>
</feature>
<feature type="region of interest" description="Disordered" evidence="1">
    <location>
        <begin position="1"/>
        <end position="30"/>
    </location>
</feature>
<name>A0ABN9TR85_9DINO</name>
<organism evidence="2 3">
    <name type="scientific">Prorocentrum cordatum</name>
    <dbReference type="NCBI Taxonomy" id="2364126"/>
    <lineage>
        <taxon>Eukaryota</taxon>
        <taxon>Sar</taxon>
        <taxon>Alveolata</taxon>
        <taxon>Dinophyceae</taxon>
        <taxon>Prorocentrales</taxon>
        <taxon>Prorocentraceae</taxon>
        <taxon>Prorocentrum</taxon>
    </lineage>
</organism>
<sequence length="1092" mass="120387">MSSEKAVLHSKKDGSKKGGETGPVVSAEAGAGVLPGRATLNQYFEESDNPDMMDILFGSEMGNVRLARIFETYEVRPSPVAVSFFDAAGDRMIHGDPVNRETQRATLFDLKESIRQRGLVPGVAGEAWFVCSPGETSPFYALSWGHRTRAVYELIQEDPDWKRNPQLASTVKAGVMARRLTYKMPKFVKKFLVDYHNSQAFQTGSGYTYIELLLEVDGMVNAWQVWKSDSISSRGKDYEQKYWQFVSQKYGDKLKSWSHFDSAKTLANRLVSFGVEHCDWARNHVDFMHPKLHHPSVIGIMHGISSTVFNCFNGYMCKGDVSVLMSEALKFAVPVRPNPPTQRRPPWIFDKSQADAQEKISFVLFVIDDNAKQPRDQALSLVVSSRTDEGESRERNIGDDIMSCLNVAISSVEVDSQCREMLDVKAELASYALEFLWQKKVMFKGTMFSAWSTLRALLAESAAESAVKFKTFAKSSDYATAGDADDAGSGAAAAPPSSLLQSLRSHAQESPTKMFDELIASKHDTVVAPLLTFLSHNNAMNIEVRFHLDYPLVFREICEKVGPAPSVRLRDFLELCVAKVGDNAAMNDDALDFIADVVAHVARTCEVPQIFVGAKLDTAKHLLKAARVRGNYMFQFIVDFAATRSDAELFDDDNLILPPIRQLHEHCTSLSPEDLTAVSEADALLRGHGERVTFWMAIVRALFKCSRGRAGAQVAAVVGAQPRSRRLKTEKSLDKSPVRIGAAAPVGAAAAQPAPDIKGIDHNINLCKPADINCIPGLPVGVTVNIVTLKPACADHGLEFREAAKQDITNQLTSWLWEKYSGNFHQFKDHILIDTAAKAKEAAILLNATEEKRELDTPDFDMLFAGVVTVVRPSKNYFPFATLFNGAVELFLDGSSFNSATSECCVPTWLIHTTEKASDATVTTVFRNYNACVSFDADSTPIVKITEDSKKLTMGKEKDEEEQTLEPTAAPEPAASDLFRFTVTIPVVGVKAKKLMDEATPSSTLVELKRHVTTVEQEEKKRRKAAGKSLATCTSAGAVSHLKESRAAKRAADFAKAHGGAEAPAAETDDRSSKRRRKEDDPLWSSCQHLLK</sequence>